<evidence type="ECO:0000313" key="2">
    <source>
        <dbReference type="EMBL" id="KKM77085.1"/>
    </source>
</evidence>
<accession>A0A0F9MJZ7</accession>
<comment type="caution">
    <text evidence="2">The sequence shown here is derived from an EMBL/GenBank/DDBJ whole genome shotgun (WGS) entry which is preliminary data.</text>
</comment>
<sequence>MAEERKVDIFIRFRHNIKQFANIMKLPMDSFRKIHDNTGRLNQSMAKNQTRMGKFAFGLRRATHGMRGFKMEMLGVMFFGMGLQKFFTGLLKPALQLSGLFEIWSTTLSILFLPVALMLLDLLLPLFLWMMNLSEATKLVIGKMVLWGAIIGGALFLFGMFALGIGSLILAFGGLLGIIERLFPEPLGDFAAAFVGINVAMLGISAGVSIWKALKGVISGVWEKLMEIPVFKKLLEKLGLSVEDMKTPWDAIKTKIKEVFDDLKKRLGIDEDVGEFTKKISTLKDEFKKIWDNIKDIDFSKMAESMQELTEQLLSFLPELAELVTLALKLAAVPGRILSFLGVGEPSLAQEYGSKRVLEETDMRTQIADGVEEGMDRVLFKRPGTFLDLVTDPYERTLRQTGGEE</sequence>
<feature type="transmembrane region" description="Helical" evidence="1">
    <location>
        <begin position="111"/>
        <end position="133"/>
    </location>
</feature>
<dbReference type="AlphaFoldDB" id="A0A0F9MJZ7"/>
<reference evidence="2" key="1">
    <citation type="journal article" date="2015" name="Nature">
        <title>Complex archaea that bridge the gap between prokaryotes and eukaryotes.</title>
        <authorList>
            <person name="Spang A."/>
            <person name="Saw J.H."/>
            <person name="Jorgensen S.L."/>
            <person name="Zaremba-Niedzwiedzka K."/>
            <person name="Martijn J."/>
            <person name="Lind A.E."/>
            <person name="van Eijk R."/>
            <person name="Schleper C."/>
            <person name="Guy L."/>
            <person name="Ettema T.J."/>
        </authorList>
    </citation>
    <scope>NUCLEOTIDE SEQUENCE</scope>
</reference>
<name>A0A0F9MJZ7_9ZZZZ</name>
<evidence type="ECO:0000256" key="1">
    <source>
        <dbReference type="SAM" id="Phobius"/>
    </source>
</evidence>
<gene>
    <name evidence="2" type="ORF">LCGC14_1373590</name>
</gene>
<organism evidence="2">
    <name type="scientific">marine sediment metagenome</name>
    <dbReference type="NCBI Taxonomy" id="412755"/>
    <lineage>
        <taxon>unclassified sequences</taxon>
        <taxon>metagenomes</taxon>
        <taxon>ecological metagenomes</taxon>
    </lineage>
</organism>
<keyword evidence="1" id="KW-0472">Membrane</keyword>
<proteinExistence type="predicted"/>
<feature type="transmembrane region" description="Helical" evidence="1">
    <location>
        <begin position="145"/>
        <end position="178"/>
    </location>
</feature>
<keyword evidence="1" id="KW-0812">Transmembrane</keyword>
<feature type="transmembrane region" description="Helical" evidence="1">
    <location>
        <begin position="73"/>
        <end position="91"/>
    </location>
</feature>
<keyword evidence="1" id="KW-1133">Transmembrane helix</keyword>
<feature type="transmembrane region" description="Helical" evidence="1">
    <location>
        <begin position="190"/>
        <end position="214"/>
    </location>
</feature>
<protein>
    <submittedName>
        <fullName evidence="2">Uncharacterized protein</fullName>
    </submittedName>
</protein>
<dbReference type="EMBL" id="LAZR01008700">
    <property type="protein sequence ID" value="KKM77085.1"/>
    <property type="molecule type" value="Genomic_DNA"/>
</dbReference>